<evidence type="ECO:0000313" key="1">
    <source>
        <dbReference type="EMBL" id="KAB1089385.1"/>
    </source>
</evidence>
<dbReference type="AlphaFoldDB" id="A0A6A1TZ29"/>
<name>A0A6A1TZ29_NEOGA</name>
<comment type="caution">
    <text evidence="1">The sequence shown here is derived from an EMBL/GenBank/DDBJ whole genome shotgun (WGS) entry which is preliminary data.</text>
</comment>
<evidence type="ECO:0000313" key="2">
    <source>
        <dbReference type="Proteomes" id="UP000386575"/>
    </source>
</evidence>
<dbReference type="Proteomes" id="UP000386575">
    <property type="component" value="Unassembled WGS sequence"/>
</dbReference>
<sequence length="162" mass="18506">MLRFRPFSSTAEMDEHLIHSWNAIVRPADIIWHLGDFSCHDEARTKQIFNRLQGRKRLILGNHDVHADGKPRKSIRSLGWDEPPTHYAETKIDGDRIILNHYAQRTWSASIHGSWHLYGHSHGRLPAYGRSRDCGLDCPDLGYAPATFLGLTVRMRDAEAVA</sequence>
<dbReference type="Gene3D" id="3.60.21.10">
    <property type="match status" value="1"/>
</dbReference>
<proteinExistence type="predicted"/>
<evidence type="ECO:0008006" key="3">
    <source>
        <dbReference type="Google" id="ProtNLM"/>
    </source>
</evidence>
<accession>A0A6A1TZ29</accession>
<dbReference type="SUPFAM" id="SSF56300">
    <property type="entry name" value="Metallo-dependent phosphatases"/>
    <property type="match status" value="1"/>
</dbReference>
<dbReference type="InterPro" id="IPR029052">
    <property type="entry name" value="Metallo-depent_PP-like"/>
</dbReference>
<organism evidence="1 2">
    <name type="scientific">Neorhizobium galegae</name>
    <name type="common">Rhizobium galegae</name>
    <dbReference type="NCBI Taxonomy" id="399"/>
    <lineage>
        <taxon>Bacteria</taxon>
        <taxon>Pseudomonadati</taxon>
        <taxon>Pseudomonadota</taxon>
        <taxon>Alphaproteobacteria</taxon>
        <taxon>Hyphomicrobiales</taxon>
        <taxon>Rhizobiaceae</taxon>
        <taxon>Rhizobium/Agrobacterium group</taxon>
        <taxon>Neorhizobium</taxon>
    </lineage>
</organism>
<protein>
    <recommendedName>
        <fullName evidence="3">Metallophosphoesterase</fullName>
    </recommendedName>
</protein>
<reference evidence="1 2" key="1">
    <citation type="submission" date="2019-09" db="EMBL/GenBank/DDBJ databases">
        <title>Genome sequencing of Ng87 strain.</title>
        <authorList>
            <person name="Karasev E.S."/>
            <person name="Andronov E."/>
        </authorList>
    </citation>
    <scope>NUCLEOTIDE SEQUENCE [LARGE SCALE GENOMIC DNA]</scope>
    <source>
        <strain evidence="1 2">Ng87</strain>
    </source>
</reference>
<gene>
    <name evidence="1" type="ORF">F4V91_06900</name>
</gene>
<dbReference type="EMBL" id="VZUL01000002">
    <property type="protein sequence ID" value="KAB1089385.1"/>
    <property type="molecule type" value="Genomic_DNA"/>
</dbReference>